<evidence type="ECO:0000313" key="1">
    <source>
        <dbReference type="EMBL" id="MPC49675.1"/>
    </source>
</evidence>
<evidence type="ECO:0000313" key="2">
    <source>
        <dbReference type="Proteomes" id="UP000324222"/>
    </source>
</evidence>
<sequence length="88" mass="9510">MGEERAMHFYEAARRGASNSCGENPKRKCLQEARHWHGGGVGEGCGEGVGEGMNCVSESEGRLRAPTPPTFICKTGVVPRSIYQIESL</sequence>
<name>A0A5B7FWI2_PORTR</name>
<dbReference type="AlphaFoldDB" id="A0A5B7FWI2"/>
<gene>
    <name evidence="1" type="ORF">E2C01_043485</name>
</gene>
<proteinExistence type="predicted"/>
<keyword evidence="2" id="KW-1185">Reference proteome</keyword>
<dbReference type="Proteomes" id="UP000324222">
    <property type="component" value="Unassembled WGS sequence"/>
</dbReference>
<dbReference type="EMBL" id="VSRR010009030">
    <property type="protein sequence ID" value="MPC49675.1"/>
    <property type="molecule type" value="Genomic_DNA"/>
</dbReference>
<organism evidence="1 2">
    <name type="scientific">Portunus trituberculatus</name>
    <name type="common">Swimming crab</name>
    <name type="synonym">Neptunus trituberculatus</name>
    <dbReference type="NCBI Taxonomy" id="210409"/>
    <lineage>
        <taxon>Eukaryota</taxon>
        <taxon>Metazoa</taxon>
        <taxon>Ecdysozoa</taxon>
        <taxon>Arthropoda</taxon>
        <taxon>Crustacea</taxon>
        <taxon>Multicrustacea</taxon>
        <taxon>Malacostraca</taxon>
        <taxon>Eumalacostraca</taxon>
        <taxon>Eucarida</taxon>
        <taxon>Decapoda</taxon>
        <taxon>Pleocyemata</taxon>
        <taxon>Brachyura</taxon>
        <taxon>Eubrachyura</taxon>
        <taxon>Portunoidea</taxon>
        <taxon>Portunidae</taxon>
        <taxon>Portuninae</taxon>
        <taxon>Portunus</taxon>
    </lineage>
</organism>
<reference evidence="1 2" key="1">
    <citation type="submission" date="2019-05" db="EMBL/GenBank/DDBJ databases">
        <title>Another draft genome of Portunus trituberculatus and its Hox gene families provides insights of decapod evolution.</title>
        <authorList>
            <person name="Jeong J.-H."/>
            <person name="Song I."/>
            <person name="Kim S."/>
            <person name="Choi T."/>
            <person name="Kim D."/>
            <person name="Ryu S."/>
            <person name="Kim W."/>
        </authorList>
    </citation>
    <scope>NUCLEOTIDE SEQUENCE [LARGE SCALE GENOMIC DNA]</scope>
    <source>
        <tissue evidence="1">Muscle</tissue>
    </source>
</reference>
<comment type="caution">
    <text evidence="1">The sequence shown here is derived from an EMBL/GenBank/DDBJ whole genome shotgun (WGS) entry which is preliminary data.</text>
</comment>
<protein>
    <submittedName>
        <fullName evidence="1">Uncharacterized protein</fullName>
    </submittedName>
</protein>
<accession>A0A5B7FWI2</accession>